<dbReference type="InterPro" id="IPR036390">
    <property type="entry name" value="WH_DNA-bd_sf"/>
</dbReference>
<keyword evidence="9" id="KW-0131">Cell cycle</keyword>
<keyword evidence="5 11" id="KW-0238">DNA-binding</keyword>
<dbReference type="PANTHER" id="PTHR12081:SF25">
    <property type="entry name" value="TRANSCRIPTION FACTOR E2F7"/>
    <property type="match status" value="1"/>
</dbReference>
<comment type="subcellular location">
    <subcellularLocation>
        <location evidence="1 11">Nucleus</location>
    </subcellularLocation>
</comment>
<evidence type="ECO:0000256" key="2">
    <source>
        <dbReference type="ARBA" id="ARBA00010940"/>
    </source>
</evidence>
<evidence type="ECO:0000256" key="9">
    <source>
        <dbReference type="ARBA" id="ARBA00023306"/>
    </source>
</evidence>
<feature type="region of interest" description="Disordered" evidence="12">
    <location>
        <begin position="459"/>
        <end position="557"/>
    </location>
</feature>
<organism evidence="14 15">
    <name type="scientific">Balaenoptera acutorostrata</name>
    <name type="common">Common minke whale</name>
    <name type="synonym">Balaena rostrata</name>
    <dbReference type="NCBI Taxonomy" id="9767"/>
    <lineage>
        <taxon>Eukaryota</taxon>
        <taxon>Metazoa</taxon>
        <taxon>Chordata</taxon>
        <taxon>Craniata</taxon>
        <taxon>Vertebrata</taxon>
        <taxon>Euteleostomi</taxon>
        <taxon>Mammalia</taxon>
        <taxon>Eutheria</taxon>
        <taxon>Laurasiatheria</taxon>
        <taxon>Artiodactyla</taxon>
        <taxon>Whippomorpha</taxon>
        <taxon>Cetacea</taxon>
        <taxon>Mysticeti</taxon>
        <taxon>Balaenopteridae</taxon>
        <taxon>Balaenoptera</taxon>
    </lineage>
</organism>
<reference evidence="15" key="1">
    <citation type="submission" date="2025-08" db="UniProtKB">
        <authorList>
            <consortium name="RefSeq"/>
        </authorList>
    </citation>
    <scope>IDENTIFICATION</scope>
</reference>
<evidence type="ECO:0000256" key="11">
    <source>
        <dbReference type="RuleBase" id="RU003796"/>
    </source>
</evidence>
<evidence type="ECO:0000256" key="6">
    <source>
        <dbReference type="ARBA" id="ARBA00023159"/>
    </source>
</evidence>
<feature type="region of interest" description="Disordered" evidence="12">
    <location>
        <begin position="775"/>
        <end position="812"/>
    </location>
</feature>
<dbReference type="PANTHER" id="PTHR12081">
    <property type="entry name" value="TRANSCRIPTION FACTOR E2F"/>
    <property type="match status" value="1"/>
</dbReference>
<dbReference type="Pfam" id="PF02319">
    <property type="entry name" value="WHD_E2F_TDP"/>
    <property type="match status" value="1"/>
</dbReference>
<dbReference type="SUPFAM" id="SSF46785">
    <property type="entry name" value="Winged helix' DNA-binding domain"/>
    <property type="match status" value="1"/>
</dbReference>
<comment type="similarity">
    <text evidence="2 11">Belongs to the E2F/DP family.</text>
</comment>
<feature type="region of interest" description="Disordered" evidence="12">
    <location>
        <begin position="310"/>
        <end position="339"/>
    </location>
</feature>
<dbReference type="RefSeq" id="XP_057413407.1">
    <property type="nucleotide sequence ID" value="XM_057557424.1"/>
</dbReference>
<proteinExistence type="inferred from homology"/>
<evidence type="ECO:0000256" key="10">
    <source>
        <dbReference type="ARBA" id="ARBA00039675"/>
    </source>
</evidence>
<gene>
    <name evidence="15" type="primary">E2F7</name>
</gene>
<evidence type="ECO:0000256" key="1">
    <source>
        <dbReference type="ARBA" id="ARBA00004123"/>
    </source>
</evidence>
<keyword evidence="14" id="KW-1185">Reference proteome</keyword>
<dbReference type="InterPro" id="IPR036388">
    <property type="entry name" value="WH-like_DNA-bd_sf"/>
</dbReference>
<protein>
    <recommendedName>
        <fullName evidence="10">Transcription factor E2F7</fullName>
    </recommendedName>
</protein>
<dbReference type="Proteomes" id="UP001652580">
    <property type="component" value="Chromosome 11"/>
</dbReference>
<keyword evidence="4 11" id="KW-0805">Transcription regulation</keyword>
<evidence type="ECO:0000259" key="13">
    <source>
        <dbReference type="SMART" id="SM01372"/>
    </source>
</evidence>
<feature type="region of interest" description="Disordered" evidence="12">
    <location>
        <begin position="575"/>
        <end position="602"/>
    </location>
</feature>
<evidence type="ECO:0000256" key="7">
    <source>
        <dbReference type="ARBA" id="ARBA00023163"/>
    </source>
</evidence>
<evidence type="ECO:0000256" key="5">
    <source>
        <dbReference type="ARBA" id="ARBA00023125"/>
    </source>
</evidence>
<evidence type="ECO:0000256" key="12">
    <source>
        <dbReference type="SAM" id="MobiDB-lite"/>
    </source>
</evidence>
<evidence type="ECO:0000313" key="14">
    <source>
        <dbReference type="Proteomes" id="UP001652580"/>
    </source>
</evidence>
<feature type="compositionally biased region" description="Basic and acidic residues" evidence="12">
    <location>
        <begin position="497"/>
        <end position="520"/>
    </location>
</feature>
<dbReference type="SMART" id="SM01372">
    <property type="entry name" value="E2F_TDP"/>
    <property type="match status" value="1"/>
</dbReference>
<feature type="domain" description="E2F/DP family winged-helix DNA-binding" evidence="13">
    <location>
        <begin position="182"/>
        <end position="267"/>
    </location>
</feature>
<name>A0ABM3UGC8_BALAC</name>
<dbReference type="Gene3D" id="1.10.10.10">
    <property type="entry name" value="Winged helix-like DNA-binding domain superfamily/Winged helix DNA-binding domain"/>
    <property type="match status" value="2"/>
</dbReference>
<keyword evidence="7 11" id="KW-0804">Transcription</keyword>
<keyword evidence="8 11" id="KW-0539">Nucleus</keyword>
<feature type="compositionally biased region" description="Basic and acidic residues" evidence="12">
    <location>
        <begin position="543"/>
        <end position="556"/>
    </location>
</feature>
<feature type="compositionally biased region" description="Basic and acidic residues" evidence="12">
    <location>
        <begin position="588"/>
        <end position="601"/>
    </location>
</feature>
<evidence type="ECO:0000256" key="8">
    <source>
        <dbReference type="ARBA" id="ARBA00023242"/>
    </source>
</evidence>
<dbReference type="InterPro" id="IPR003316">
    <property type="entry name" value="E2F_WHTH_DNA-bd_dom"/>
</dbReference>
<sequence length="812" mass="87952">MEVNCLTLKDLINPRLDFAIEDGENAQKENIFVDCSRMAPKTPIKNEPIDLSRQKIFTPERNPITPVKLVDRQQAEPWTPTANLKMLISAASPDIRDREKKKGLFRPIENKDDAFTDCLQLDVVGDSAVDEFEKQRPSRKQKSLGLLCQKFLARYPSYPLSTEKTTISLDEVAVSLASANSRKDKSLRIMSQKFVMLFLVSKTKIVTLDVAAKILIEESQDTPDHSKFKTKVRRLYDIANVLTSLALIKKVHVTEERGRKPAFKWIGPVDFSSTDEELVDVSASVLPELKRETYGHIQFCAKQKLARHGSFNSDQASERIQRKVNSEPSSPYREKQGSSGYSLEIGSLAAVYRQKIEDNSQAEAFANQRAIPPSSSLEAAAPFPGLSVDSEYCVNALAHPVLSMAPTDLQAFSAQNGLNGQGSVSLASAALDAESLKPALLAGQPLVYVPSTSLFMLCGSLQEPPSPGSGSGSGSERDSRGSEGTAERSATPSVQKRLGEERKPQEEEEPATKRQSRDCEDGPLSLVMPKKPSDSTDIASSKTVDKRGPAPHEDIHMNGQLSAAKEVSGKATADCFISSEWGNPSRNTEIEKPSKENESTKEPSLLQYLYVQSPAGLNGFSVLLSGNQTPRAVGPSSGQLPPLSVPCMVLPSPTLGPFPVLYSPTMPGPVSSAPNALPSTGPVNLGLPGLGSRAHLLIGPAALVNPKSSTLPSADAQLQGPHSLNLSPVMSRSHSIIQPESPVYGGHPASVVKLQQSPVPVTPKSIRRTHRETFFKTPGSLGDPVLRRRERNQSRNTSSAQRRLEIPSGGAD</sequence>
<keyword evidence="3" id="KW-0678">Repressor</keyword>
<accession>A0ABM3UGC8</accession>
<evidence type="ECO:0000256" key="4">
    <source>
        <dbReference type="ARBA" id="ARBA00023015"/>
    </source>
</evidence>
<feature type="compositionally biased region" description="Basic and acidic residues" evidence="12">
    <location>
        <begin position="316"/>
        <end position="325"/>
    </location>
</feature>
<evidence type="ECO:0000256" key="3">
    <source>
        <dbReference type="ARBA" id="ARBA00022491"/>
    </source>
</evidence>
<dbReference type="GeneID" id="102999614"/>
<keyword evidence="6" id="KW-0010">Activator</keyword>
<evidence type="ECO:0000313" key="15">
    <source>
        <dbReference type="RefSeq" id="XP_057413407.1"/>
    </source>
</evidence>
<dbReference type="InterPro" id="IPR015633">
    <property type="entry name" value="E2F"/>
</dbReference>